<dbReference type="OrthoDB" id="197257at2"/>
<evidence type="ECO:0000259" key="2">
    <source>
        <dbReference type="PROSITE" id="PS51782"/>
    </source>
</evidence>
<keyword evidence="1" id="KW-0812">Transmembrane</keyword>
<keyword evidence="1" id="KW-0472">Membrane</keyword>
<dbReference type="InterPro" id="IPR018392">
    <property type="entry name" value="LysM"/>
</dbReference>
<dbReference type="Proteomes" id="UP000314011">
    <property type="component" value="Unassembled WGS sequence"/>
</dbReference>
<keyword evidence="4" id="KW-1185">Reference proteome</keyword>
<evidence type="ECO:0000256" key="1">
    <source>
        <dbReference type="SAM" id="Phobius"/>
    </source>
</evidence>
<dbReference type="CDD" id="cd00118">
    <property type="entry name" value="LysM"/>
    <property type="match status" value="1"/>
</dbReference>
<feature type="transmembrane region" description="Helical" evidence="1">
    <location>
        <begin position="46"/>
        <end position="64"/>
    </location>
</feature>
<feature type="domain" description="LysM" evidence="2">
    <location>
        <begin position="245"/>
        <end position="295"/>
    </location>
</feature>
<dbReference type="Pfam" id="PF01476">
    <property type="entry name" value="LysM"/>
    <property type="match status" value="1"/>
</dbReference>
<protein>
    <submittedName>
        <fullName evidence="3">LysM peptidoglycan-binding domain-containing protein</fullName>
    </submittedName>
</protein>
<keyword evidence="1" id="KW-1133">Transmembrane helix</keyword>
<reference evidence="3 4" key="1">
    <citation type="submission" date="2019-06" db="EMBL/GenBank/DDBJ databases">
        <title>Genome of new Rhodobacteraceae sp. SM1903.</title>
        <authorList>
            <person name="Ren X."/>
        </authorList>
    </citation>
    <scope>NUCLEOTIDE SEQUENCE [LARGE SCALE GENOMIC DNA]</scope>
    <source>
        <strain evidence="3 4">SM1903</strain>
    </source>
</reference>
<evidence type="ECO:0000313" key="3">
    <source>
        <dbReference type="EMBL" id="TNY34218.1"/>
    </source>
</evidence>
<dbReference type="SMART" id="SM00257">
    <property type="entry name" value="LysM"/>
    <property type="match status" value="1"/>
</dbReference>
<proteinExistence type="predicted"/>
<sequence length="296" mass="31387">MLCKAAARFLHSICRARQGFPHAAQDGPDCRLDASPVRGAARMIRIVLGLFVVSVGVCAFILYGRDDGTGVSVTRAASQPLLSADPAATADALRDAAALLAQVPAPEEDEVPVIEVASDAPTFADVSGAPEPASGFPQTQDELRIALIEAFTLDWTDAQISALIARSIDVEGVEIPASILTGQGRVDLAPYLPDGYTPMDAVEVALREAMDSTAPVEDATEEPVEIAVPEAEQAPPVPNERDGPETYVVESGDSLSSIAEAYYGDPDDYVRILEANRDLIGDNRENIHVGWELVLP</sequence>
<dbReference type="AlphaFoldDB" id="A0A5C5GHF9"/>
<accession>A0A5C5GHF9</accession>
<gene>
    <name evidence="3" type="ORF">FHY64_13465</name>
</gene>
<dbReference type="PROSITE" id="PS51782">
    <property type="entry name" value="LYSM"/>
    <property type="match status" value="1"/>
</dbReference>
<comment type="caution">
    <text evidence="3">The sequence shown here is derived from an EMBL/GenBank/DDBJ whole genome shotgun (WGS) entry which is preliminary data.</text>
</comment>
<evidence type="ECO:0000313" key="4">
    <source>
        <dbReference type="Proteomes" id="UP000314011"/>
    </source>
</evidence>
<dbReference type="InterPro" id="IPR036779">
    <property type="entry name" value="LysM_dom_sf"/>
</dbReference>
<dbReference type="Gene3D" id="3.10.350.10">
    <property type="entry name" value="LysM domain"/>
    <property type="match status" value="1"/>
</dbReference>
<dbReference type="EMBL" id="VFFF01000001">
    <property type="protein sequence ID" value="TNY34218.1"/>
    <property type="molecule type" value="Genomic_DNA"/>
</dbReference>
<name>A0A5C5GHF9_9RHOB</name>
<organism evidence="3 4">
    <name type="scientific">Pelagovum pacificum</name>
    <dbReference type="NCBI Taxonomy" id="2588711"/>
    <lineage>
        <taxon>Bacteria</taxon>
        <taxon>Pseudomonadati</taxon>
        <taxon>Pseudomonadota</taxon>
        <taxon>Alphaproteobacteria</taxon>
        <taxon>Rhodobacterales</taxon>
        <taxon>Paracoccaceae</taxon>
        <taxon>Pelagovum</taxon>
    </lineage>
</organism>